<evidence type="ECO:0000256" key="3">
    <source>
        <dbReference type="ARBA" id="ARBA00023242"/>
    </source>
</evidence>
<dbReference type="Pfam" id="PF03343">
    <property type="entry name" value="SART-1"/>
    <property type="match status" value="1"/>
</dbReference>
<organism evidence="4 5">
    <name type="scientific">Cryptotermes secundus</name>
    <dbReference type="NCBI Taxonomy" id="105785"/>
    <lineage>
        <taxon>Eukaryota</taxon>
        <taxon>Metazoa</taxon>
        <taxon>Ecdysozoa</taxon>
        <taxon>Arthropoda</taxon>
        <taxon>Hexapoda</taxon>
        <taxon>Insecta</taxon>
        <taxon>Pterygota</taxon>
        <taxon>Neoptera</taxon>
        <taxon>Polyneoptera</taxon>
        <taxon>Dictyoptera</taxon>
        <taxon>Blattodea</taxon>
        <taxon>Blattoidea</taxon>
        <taxon>Termitoidae</taxon>
        <taxon>Kalotermitidae</taxon>
        <taxon>Cryptotermitinae</taxon>
        <taxon>Cryptotermes</taxon>
    </lineage>
</organism>
<keyword evidence="3" id="KW-0539">Nucleus</keyword>
<dbReference type="InterPro" id="IPR005011">
    <property type="entry name" value="SNU66/SART1"/>
</dbReference>
<dbReference type="GO" id="GO:0000481">
    <property type="term" value="P:maturation of 5S rRNA"/>
    <property type="evidence" value="ECO:0007669"/>
    <property type="project" value="TreeGrafter"/>
</dbReference>
<dbReference type="OrthoDB" id="5583at2759"/>
<protein>
    <submittedName>
        <fullName evidence="4">Uncharacterized protein</fullName>
    </submittedName>
</protein>
<dbReference type="STRING" id="105785.A0A2J7RBC7"/>
<dbReference type="Proteomes" id="UP000235965">
    <property type="component" value="Unassembled WGS sequence"/>
</dbReference>
<gene>
    <name evidence="4" type="ORF">B7P43_G14599</name>
</gene>
<comment type="similarity">
    <text evidence="2">Belongs to the SNU66/SART1 family.</text>
</comment>
<evidence type="ECO:0000313" key="5">
    <source>
        <dbReference type="Proteomes" id="UP000235965"/>
    </source>
</evidence>
<dbReference type="PANTHER" id="PTHR14152:SF5">
    <property type="entry name" value="U4_U6.U5 TRI-SNRNP-ASSOCIATED PROTEIN 1"/>
    <property type="match status" value="1"/>
</dbReference>
<evidence type="ECO:0000256" key="2">
    <source>
        <dbReference type="ARBA" id="ARBA00006076"/>
    </source>
</evidence>
<dbReference type="EMBL" id="NEVH01005907">
    <property type="protein sequence ID" value="PNF38143.1"/>
    <property type="molecule type" value="Genomic_DNA"/>
</dbReference>
<comment type="subcellular location">
    <subcellularLocation>
        <location evidence="1">Nucleus</location>
    </subcellularLocation>
</comment>
<dbReference type="GO" id="GO:0045292">
    <property type="term" value="P:mRNA cis splicing, via spliceosome"/>
    <property type="evidence" value="ECO:0007669"/>
    <property type="project" value="TreeGrafter"/>
</dbReference>
<dbReference type="AlphaFoldDB" id="A0A2J7RBC7"/>
<name>A0A2J7RBC7_9NEOP</name>
<evidence type="ECO:0000313" key="4">
    <source>
        <dbReference type="EMBL" id="PNF38143.1"/>
    </source>
</evidence>
<proteinExistence type="inferred from homology"/>
<evidence type="ECO:0000256" key="1">
    <source>
        <dbReference type="ARBA" id="ARBA00004123"/>
    </source>
</evidence>
<keyword evidence="5" id="KW-1185">Reference proteome</keyword>
<comment type="caution">
    <text evidence="4">The sequence shown here is derived from an EMBL/GenBank/DDBJ whole genome shotgun (WGS) entry which is preliminary data.</text>
</comment>
<accession>A0A2J7RBC7</accession>
<dbReference type="PANTHER" id="PTHR14152">
    <property type="entry name" value="SQUAMOUS CELL CARCINOMA ANTIGEN RECOGNISED BY CYTOTOXIC T LYMPHOCYTES"/>
    <property type="match status" value="1"/>
</dbReference>
<dbReference type="InParanoid" id="A0A2J7RBC7"/>
<sequence length="100" mass="11592">MKGFYVLLGNMATFCKILKYNDFNVVSLSNFRYLSHEFHGKRPGKNEVEKRMKKNEQEGLMKQMSSTDTHLDHVASCSRNRKKQSPFVVLSGSKQTWVSM</sequence>
<dbReference type="GO" id="GO:0046540">
    <property type="term" value="C:U4/U6 x U5 tri-snRNP complex"/>
    <property type="evidence" value="ECO:0007669"/>
    <property type="project" value="TreeGrafter"/>
</dbReference>
<reference evidence="4 5" key="1">
    <citation type="submission" date="2017-12" db="EMBL/GenBank/DDBJ databases">
        <title>Hemimetabolous genomes reveal molecular basis of termite eusociality.</title>
        <authorList>
            <person name="Harrison M.C."/>
            <person name="Jongepier E."/>
            <person name="Robertson H.M."/>
            <person name="Arning N."/>
            <person name="Bitard-Feildel T."/>
            <person name="Chao H."/>
            <person name="Childers C.P."/>
            <person name="Dinh H."/>
            <person name="Doddapaneni H."/>
            <person name="Dugan S."/>
            <person name="Gowin J."/>
            <person name="Greiner C."/>
            <person name="Han Y."/>
            <person name="Hu H."/>
            <person name="Hughes D.S.T."/>
            <person name="Huylmans A.-K."/>
            <person name="Kemena C."/>
            <person name="Kremer L.P.M."/>
            <person name="Lee S.L."/>
            <person name="Lopez-Ezquerra A."/>
            <person name="Mallet L."/>
            <person name="Monroy-Kuhn J.M."/>
            <person name="Moser A."/>
            <person name="Murali S.C."/>
            <person name="Muzny D.M."/>
            <person name="Otani S."/>
            <person name="Piulachs M.-D."/>
            <person name="Poelchau M."/>
            <person name="Qu J."/>
            <person name="Schaub F."/>
            <person name="Wada-Katsumata A."/>
            <person name="Worley K.C."/>
            <person name="Xie Q."/>
            <person name="Ylla G."/>
            <person name="Poulsen M."/>
            <person name="Gibbs R.A."/>
            <person name="Schal C."/>
            <person name="Richards S."/>
            <person name="Belles X."/>
            <person name="Korb J."/>
            <person name="Bornberg-Bauer E."/>
        </authorList>
    </citation>
    <scope>NUCLEOTIDE SEQUENCE [LARGE SCALE GENOMIC DNA]</scope>
    <source>
        <tissue evidence="4">Whole body</tissue>
    </source>
</reference>